<keyword evidence="2 4" id="KW-0378">Hydrolase</keyword>
<sequence length="904" mass="101967">MSIGINLRVTGHTSIGGRKYQEDFFSVAYQQTENDQSLEYAFFGIYDGHGGAEASLYAREHLMNTIVSQKLFWSENDEDVLKAIRDGYIQTHYSMWREQDKWPKTSSGLPSTAGTTASIAFIRRGKIYIGHVGDSGIVLGYQKDKESHSGNEACTWNSMPLTEDHKPEAYAEKMRIMSCGGKVVTKSGVPRVVWNRPRIGHKGPVRRSTPIDEIPFLAVARSLGDLWSYNSAVDEFIVSPNPDVSVIEIDPKRYRCLIFGTDGLWNVLSPKHAVEIVHAAEMENIRIALEGGCDWKNPSKLLVNEALERWSKSNMKADNTSVVIIMLDPPGPPKRDVLRSMRTSIQHIDHQITNTQSLDKLNVTLYDHTTRELVDLSQVTCPEVEHNTEHHQQQYMESTPSTSAYHHDMVYTDSFAESYNSFLNTSLSNDHSYTNHTPTAQHYSLQHHHLHQHSQQQHHEDLRNESLQYVAGHDRNQHEETYSLTNLQTKSERLQSEMMKASTSTGSASSTRYAHLECTGNLAIIENFHDYQLPNVTNHSATNQPYGMHYPIHAYQQENHHEPPTYQMERYDYHHSAHHHEPVSCNYGSQHYTAHDLSEHNYQKDSLEYLYPEDEPGPSTSQQVHETEKLDACIVESTIVNSLANTETGDDARHSVINSSKNEAEDIQINEISSSNLGALSPALDTSIQSDSDSCVSEDEAKASSSTATRGKRVSAPDGTAKGKVRKTLKNIVKIVYETRSSQRPVRTRGQQEHVSSIARSKTIRTKFGNILPKGSKVKKILSFKRQSFKNNKTYSLLDSNSSMVSTINNNNTFEITSKTAVSEVEKPEEKRVLRSADQMKTATVGIQQKKFSQRAHRSVESITFISSTSPKSSGSIPKQTTALPKRKMLLRKVTLDAKRVKRR</sequence>
<dbReference type="Pfam" id="PF00481">
    <property type="entry name" value="PP2C"/>
    <property type="match status" value="1"/>
</dbReference>
<evidence type="ECO:0000256" key="2">
    <source>
        <dbReference type="ARBA" id="ARBA00022801"/>
    </source>
</evidence>
<dbReference type="AlphaFoldDB" id="A0A0P6ITQ4"/>
<dbReference type="PANTHER" id="PTHR47992">
    <property type="entry name" value="PROTEIN PHOSPHATASE"/>
    <property type="match status" value="1"/>
</dbReference>
<evidence type="ECO:0000256" key="1">
    <source>
        <dbReference type="ARBA" id="ARBA00022723"/>
    </source>
</evidence>
<feature type="compositionally biased region" description="Polar residues" evidence="5">
    <location>
        <begin position="683"/>
        <end position="695"/>
    </location>
</feature>
<dbReference type="FunFam" id="3.60.40.10:FF:000060">
    <property type="entry name" value="Protein phosphatase 2c"/>
    <property type="match status" value="1"/>
</dbReference>
<evidence type="ECO:0000256" key="3">
    <source>
        <dbReference type="ARBA" id="ARBA00022912"/>
    </source>
</evidence>
<reference evidence="7" key="1">
    <citation type="journal article" date="2016" name="PLoS ONE">
        <title>A Deep Insight into the Sialome of Male and Female Aedes aegypti Mosquitoes.</title>
        <authorList>
            <person name="Ribeiro J.M."/>
            <person name="Martin-Martin I."/>
            <person name="Arca B."/>
            <person name="Calvo E."/>
        </authorList>
    </citation>
    <scope>NUCLEOTIDE SEQUENCE</scope>
    <source>
        <strain evidence="7">Liverpool</strain>
        <tissue evidence="7">Salivary glands</tissue>
    </source>
</reference>
<dbReference type="InterPro" id="IPR015655">
    <property type="entry name" value="PP2C"/>
</dbReference>
<keyword evidence="1" id="KW-0479">Metal-binding</keyword>
<dbReference type="PROSITE" id="PS51746">
    <property type="entry name" value="PPM_2"/>
    <property type="match status" value="1"/>
</dbReference>
<dbReference type="GO" id="GO:0004722">
    <property type="term" value="F:protein serine/threonine phosphatase activity"/>
    <property type="evidence" value="ECO:0007669"/>
    <property type="project" value="InterPro"/>
</dbReference>
<dbReference type="CDD" id="cd00143">
    <property type="entry name" value="PP2Cc"/>
    <property type="match status" value="1"/>
</dbReference>
<dbReference type="Gene3D" id="3.60.40.10">
    <property type="entry name" value="PPM-type phosphatase domain"/>
    <property type="match status" value="1"/>
</dbReference>
<evidence type="ECO:0000256" key="4">
    <source>
        <dbReference type="RuleBase" id="RU003465"/>
    </source>
</evidence>
<dbReference type="InterPro" id="IPR000222">
    <property type="entry name" value="PP2C_BS"/>
</dbReference>
<name>A0A0P6ITQ4_AEDAE</name>
<dbReference type="InterPro" id="IPR001932">
    <property type="entry name" value="PPM-type_phosphatase-like_dom"/>
</dbReference>
<protein>
    <submittedName>
        <fullName evidence="7">Protein phosphatase 2c</fullName>
    </submittedName>
</protein>
<evidence type="ECO:0000259" key="6">
    <source>
        <dbReference type="PROSITE" id="PS51746"/>
    </source>
</evidence>
<evidence type="ECO:0000313" key="7">
    <source>
        <dbReference type="EMBL" id="JAN95161.1"/>
    </source>
</evidence>
<feature type="region of interest" description="Disordered" evidence="5">
    <location>
        <begin position="683"/>
        <end position="720"/>
    </location>
</feature>
<dbReference type="SUPFAM" id="SSF81606">
    <property type="entry name" value="PP2C-like"/>
    <property type="match status" value="1"/>
</dbReference>
<dbReference type="EMBL" id="GDUN01000758">
    <property type="protein sequence ID" value="JAN95161.1"/>
    <property type="molecule type" value="mRNA"/>
</dbReference>
<accession>A0A0P6ITQ4</accession>
<dbReference type="PROSITE" id="PS01032">
    <property type="entry name" value="PPM_1"/>
    <property type="match status" value="1"/>
</dbReference>
<evidence type="ECO:0000256" key="5">
    <source>
        <dbReference type="SAM" id="MobiDB-lite"/>
    </source>
</evidence>
<dbReference type="VEuPathDB" id="VectorBase:AAEL007171"/>
<dbReference type="SMART" id="SM00332">
    <property type="entry name" value="PP2Cc"/>
    <property type="match status" value="1"/>
</dbReference>
<organism evidence="7">
    <name type="scientific">Aedes aegypti</name>
    <name type="common">Yellowfever mosquito</name>
    <name type="synonym">Culex aegypti</name>
    <dbReference type="NCBI Taxonomy" id="7159"/>
    <lineage>
        <taxon>Eukaryota</taxon>
        <taxon>Metazoa</taxon>
        <taxon>Ecdysozoa</taxon>
        <taxon>Arthropoda</taxon>
        <taxon>Hexapoda</taxon>
        <taxon>Insecta</taxon>
        <taxon>Pterygota</taxon>
        <taxon>Neoptera</taxon>
        <taxon>Endopterygota</taxon>
        <taxon>Diptera</taxon>
        <taxon>Nematocera</taxon>
        <taxon>Culicoidea</taxon>
        <taxon>Culicidae</taxon>
        <taxon>Culicinae</taxon>
        <taxon>Aedini</taxon>
        <taxon>Aedes</taxon>
        <taxon>Stegomyia</taxon>
    </lineage>
</organism>
<feature type="domain" description="PPM-type phosphatase" evidence="6">
    <location>
        <begin position="9"/>
        <end position="327"/>
    </location>
</feature>
<comment type="similarity">
    <text evidence="4">Belongs to the PP2C family.</text>
</comment>
<dbReference type="InterPro" id="IPR036457">
    <property type="entry name" value="PPM-type-like_dom_sf"/>
</dbReference>
<keyword evidence="3 4" id="KW-0904">Protein phosphatase</keyword>
<dbReference type="GO" id="GO:0046872">
    <property type="term" value="F:metal ion binding"/>
    <property type="evidence" value="ECO:0007669"/>
    <property type="project" value="UniProtKB-KW"/>
</dbReference>
<proteinExistence type="evidence at transcript level"/>